<evidence type="ECO:0000313" key="1">
    <source>
        <dbReference type="EMBL" id="PTB47324.1"/>
    </source>
</evidence>
<feature type="non-terminal residue" evidence="1">
    <location>
        <position position="1"/>
    </location>
</feature>
<sequence>DYVASAADITTCLHVHDYVTSLLCLIVHDPSERSLHSARRRPNTYCISSPCATTSTRS</sequence>
<organism evidence="1 2">
    <name type="scientific">Trichoderma harzianum CBS 226.95</name>
    <dbReference type="NCBI Taxonomy" id="983964"/>
    <lineage>
        <taxon>Eukaryota</taxon>
        <taxon>Fungi</taxon>
        <taxon>Dikarya</taxon>
        <taxon>Ascomycota</taxon>
        <taxon>Pezizomycotina</taxon>
        <taxon>Sordariomycetes</taxon>
        <taxon>Hypocreomycetidae</taxon>
        <taxon>Hypocreales</taxon>
        <taxon>Hypocreaceae</taxon>
        <taxon>Trichoderma</taxon>
    </lineage>
</organism>
<gene>
    <name evidence="1" type="ORF">M431DRAFT_157457</name>
</gene>
<dbReference type="AlphaFoldDB" id="A0A2T3ZR96"/>
<proteinExistence type="predicted"/>
<keyword evidence="2" id="KW-1185">Reference proteome</keyword>
<name>A0A2T3ZR96_TRIHA</name>
<protein>
    <submittedName>
        <fullName evidence="1">Uncharacterized protein</fullName>
    </submittedName>
</protein>
<dbReference type="Proteomes" id="UP000241690">
    <property type="component" value="Unassembled WGS sequence"/>
</dbReference>
<dbReference type="RefSeq" id="XP_024767001.1">
    <property type="nucleotide sequence ID" value="XM_024912974.1"/>
</dbReference>
<evidence type="ECO:0000313" key="2">
    <source>
        <dbReference type="Proteomes" id="UP000241690"/>
    </source>
</evidence>
<reference evidence="1 2" key="1">
    <citation type="submission" date="2016-07" db="EMBL/GenBank/DDBJ databases">
        <title>Multiple horizontal gene transfer events from other fungi enriched the ability of initially mycotrophic Trichoderma (Ascomycota) to feed on dead plant biomass.</title>
        <authorList>
            <consortium name="DOE Joint Genome Institute"/>
            <person name="Aerts A."/>
            <person name="Atanasova L."/>
            <person name="Chenthamara K."/>
            <person name="Zhang J."/>
            <person name="Grujic M."/>
            <person name="Henrissat B."/>
            <person name="Kuo A."/>
            <person name="Salamov A."/>
            <person name="Lipzen A."/>
            <person name="Labutti K."/>
            <person name="Barry K."/>
            <person name="Miao Y."/>
            <person name="Rahimi M.J."/>
            <person name="Shen Q."/>
            <person name="Grigoriev I.V."/>
            <person name="Kubicek C.P."/>
            <person name="Druzhinina I.S."/>
        </authorList>
    </citation>
    <scope>NUCLEOTIDE SEQUENCE [LARGE SCALE GENOMIC DNA]</scope>
    <source>
        <strain evidence="1 2">CBS 226.95</strain>
    </source>
</reference>
<dbReference type="EMBL" id="KZ679758">
    <property type="protein sequence ID" value="PTB47324.1"/>
    <property type="molecule type" value="Genomic_DNA"/>
</dbReference>
<accession>A0A2T3ZR96</accession>
<dbReference type="GeneID" id="36621533"/>